<dbReference type="OrthoDB" id="5986221at2759"/>
<name>A0A8S3VRE6_MYTED</name>
<comment type="caution">
    <text evidence="1">The sequence shown here is derived from an EMBL/GenBank/DDBJ whole genome shotgun (WGS) entry which is preliminary data.</text>
</comment>
<sequence length="472" mass="54024">MSRTVFGIPSKMTARQFFGSHFHSLTIHAPESFRIFNLKSIVTEQEERCVGDLRRVSETTSNRQAGQIVDNAIMRVTIQQQLSYKQDSFTVQDSSISKQARLLPPRPRTTFSADLIKNRSVLVSAHLKRISDFMICGKDVWWMWEGGNVIFMDGPEDPPVHGEGPPLHNFRSSSLKKEQSYLSDIWIVILDLFENGSLELPLNKIKVFDDDGKSRFISSSRHLNNRIQKKLNETSFSSEDLDQIREDIREYQQLIYQYAPELTNQKSKSSSFATIGFNARFYSSKAYPNLTYLMDQVSKYSQGIINLQMATRKNNASLLSSSMYMANESFHGRQHHKYQIIELNDAIQYKIMLEDVRQLSVIEEKNKQLKSWIQKGVPTDEIWQTVCRNNTLLENMKDRSLSVLVLSSSKSGTHSLGIDDAVLAFRVHVRKTNYLGTPTDHTSISGMALYEGLIGFTQTALGERIHIIKQNF</sequence>
<gene>
    <name evidence="1" type="ORF">MEDL_69303</name>
</gene>
<evidence type="ECO:0000313" key="1">
    <source>
        <dbReference type="EMBL" id="CAG2258090.1"/>
    </source>
</evidence>
<dbReference type="Proteomes" id="UP000683360">
    <property type="component" value="Unassembled WGS sequence"/>
</dbReference>
<organism evidence="1 2">
    <name type="scientific">Mytilus edulis</name>
    <name type="common">Blue mussel</name>
    <dbReference type="NCBI Taxonomy" id="6550"/>
    <lineage>
        <taxon>Eukaryota</taxon>
        <taxon>Metazoa</taxon>
        <taxon>Spiralia</taxon>
        <taxon>Lophotrochozoa</taxon>
        <taxon>Mollusca</taxon>
        <taxon>Bivalvia</taxon>
        <taxon>Autobranchia</taxon>
        <taxon>Pteriomorphia</taxon>
        <taxon>Mytilida</taxon>
        <taxon>Mytiloidea</taxon>
        <taxon>Mytilidae</taxon>
        <taxon>Mytilinae</taxon>
        <taxon>Mytilus</taxon>
    </lineage>
</organism>
<evidence type="ECO:0000313" key="2">
    <source>
        <dbReference type="Proteomes" id="UP000683360"/>
    </source>
</evidence>
<keyword evidence="2" id="KW-1185">Reference proteome</keyword>
<protein>
    <submittedName>
        <fullName evidence="1">Uncharacterized protein</fullName>
    </submittedName>
</protein>
<dbReference type="EMBL" id="CAJPWZ010003335">
    <property type="protein sequence ID" value="CAG2258090.1"/>
    <property type="molecule type" value="Genomic_DNA"/>
</dbReference>
<reference evidence="1" key="1">
    <citation type="submission" date="2021-03" db="EMBL/GenBank/DDBJ databases">
        <authorList>
            <person name="Bekaert M."/>
        </authorList>
    </citation>
    <scope>NUCLEOTIDE SEQUENCE</scope>
</reference>
<proteinExistence type="predicted"/>
<accession>A0A8S3VRE6</accession>
<dbReference type="AlphaFoldDB" id="A0A8S3VRE6"/>